<reference evidence="1 2" key="1">
    <citation type="submission" date="2016-09" db="EMBL/GenBank/DDBJ databases">
        <title>Draft Genome Sequence of four Alteromonas macleodii strains isolated from copper coupons and grown long-term at elevated copper levels.</title>
        <authorList>
            <person name="Cusick K."/>
            <person name="Dale J."/>
            <person name="Little B."/>
            <person name="Biffinger J."/>
        </authorList>
    </citation>
    <scope>NUCLEOTIDE SEQUENCE [LARGE SCALE GENOMIC DNA]</scope>
    <source>
        <strain evidence="1 2">KCP01</strain>
    </source>
</reference>
<organism evidence="1 2">
    <name type="scientific">Alteromonas macleodii</name>
    <name type="common">Pseudoalteromonas macleodii</name>
    <dbReference type="NCBI Taxonomy" id="28108"/>
    <lineage>
        <taxon>Bacteria</taxon>
        <taxon>Pseudomonadati</taxon>
        <taxon>Pseudomonadota</taxon>
        <taxon>Gammaproteobacteria</taxon>
        <taxon>Alteromonadales</taxon>
        <taxon>Alteromonadaceae</taxon>
        <taxon>Alteromonas/Salinimonas group</taxon>
        <taxon>Alteromonas</taxon>
    </lineage>
</organism>
<name>A0AB36FKE3_ALTMA</name>
<dbReference type="EMBL" id="MIPY01000076">
    <property type="protein sequence ID" value="OES23900.1"/>
    <property type="molecule type" value="Genomic_DNA"/>
</dbReference>
<sequence>MWPEADGGTGTNAAVKCEAPVRLCPSERSECVDWVVMH</sequence>
<evidence type="ECO:0000313" key="2">
    <source>
        <dbReference type="Proteomes" id="UP000095392"/>
    </source>
</evidence>
<dbReference type="AlphaFoldDB" id="A0AB36FKE3"/>
<proteinExistence type="predicted"/>
<protein>
    <submittedName>
        <fullName evidence="1">Uncharacterized protein</fullName>
    </submittedName>
</protein>
<comment type="caution">
    <text evidence="1">The sequence shown here is derived from an EMBL/GenBank/DDBJ whole genome shotgun (WGS) entry which is preliminary data.</text>
</comment>
<accession>A0AB36FKE3</accession>
<dbReference type="Proteomes" id="UP000095392">
    <property type="component" value="Unassembled WGS sequence"/>
</dbReference>
<keyword evidence="2" id="KW-1185">Reference proteome</keyword>
<gene>
    <name evidence="1" type="ORF">BFV95_4985</name>
</gene>
<evidence type="ECO:0000313" key="1">
    <source>
        <dbReference type="EMBL" id="OES23900.1"/>
    </source>
</evidence>